<dbReference type="InterPro" id="IPR036526">
    <property type="entry name" value="C-N_Hydrolase_sf"/>
</dbReference>
<sequence>MSETLNIAVVQSPADLNGPQARLTWLQQVLVSQIDRACDLIVLPELFQSGYHIGSAVVDHAEPSNGPFAKAISELAAEYDTAILYGYSERQGEAYFNSAQCIDKTGAVIGHHRKLILPPGFEGDHFSPGAGCDLFTLGAFRVAMLVCYDVEFPENLRHVALQGADLVVVPTALGAQWGVVSEKVVPTRAFENGVFIAYANSAGHENGMDFFGGSCLVAPNGTDLARAGTDPEVISAKLEKSAVTTAQTRLPYHKDRLHLPWV</sequence>
<organism evidence="4 5">
    <name type="scientific">Ruegeria haliotis</name>
    <dbReference type="NCBI Taxonomy" id="2747601"/>
    <lineage>
        <taxon>Bacteria</taxon>
        <taxon>Pseudomonadati</taxon>
        <taxon>Pseudomonadota</taxon>
        <taxon>Alphaproteobacteria</taxon>
        <taxon>Rhodobacterales</taxon>
        <taxon>Roseobacteraceae</taxon>
        <taxon>Ruegeria</taxon>
    </lineage>
</organism>
<reference evidence="4 5" key="1">
    <citation type="submission" date="2020-06" db="EMBL/GenBank/DDBJ databases">
        <authorList>
            <person name="Cao W.R."/>
        </authorList>
    </citation>
    <scope>NUCLEOTIDE SEQUENCE [LARGE SCALE GENOMIC DNA]</scope>
    <source>
        <strain evidence="4 5">B1Z28</strain>
    </source>
</reference>
<dbReference type="CDD" id="cd07576">
    <property type="entry name" value="R-amidase_like"/>
    <property type="match status" value="1"/>
</dbReference>
<dbReference type="GO" id="GO:0016787">
    <property type="term" value="F:hydrolase activity"/>
    <property type="evidence" value="ECO:0007669"/>
    <property type="project" value="UniProtKB-KW"/>
</dbReference>
<keyword evidence="2 4" id="KW-0378">Hydrolase</keyword>
<dbReference type="InterPro" id="IPR044083">
    <property type="entry name" value="RamA-like"/>
</dbReference>
<dbReference type="RefSeq" id="WP_176861990.1">
    <property type="nucleotide sequence ID" value="NZ_JABXWT010000001.1"/>
</dbReference>
<comment type="similarity">
    <text evidence="1">Belongs to the carbon-nitrogen hydrolase superfamily. NIT1/NIT2 family.</text>
</comment>
<dbReference type="EMBL" id="JABXWT010000001">
    <property type="protein sequence ID" value="NVO55017.1"/>
    <property type="molecule type" value="Genomic_DNA"/>
</dbReference>
<keyword evidence="5" id="KW-1185">Reference proteome</keyword>
<dbReference type="Gene3D" id="3.60.110.10">
    <property type="entry name" value="Carbon-nitrogen hydrolase"/>
    <property type="match status" value="1"/>
</dbReference>
<dbReference type="PANTHER" id="PTHR43674">
    <property type="entry name" value="NITRILASE C965.09-RELATED"/>
    <property type="match status" value="1"/>
</dbReference>
<protein>
    <submittedName>
        <fullName evidence="4">Carbon-nitrogen hydrolase family protein</fullName>
    </submittedName>
</protein>
<proteinExistence type="inferred from homology"/>
<dbReference type="InterPro" id="IPR050345">
    <property type="entry name" value="Aliph_Amidase/BUP"/>
</dbReference>
<evidence type="ECO:0000313" key="5">
    <source>
        <dbReference type="Proteomes" id="UP000630805"/>
    </source>
</evidence>
<dbReference type="PROSITE" id="PS01227">
    <property type="entry name" value="UPF0012"/>
    <property type="match status" value="1"/>
</dbReference>
<dbReference type="PANTHER" id="PTHR43674:SF16">
    <property type="entry name" value="CARBON-NITROGEN FAMILY, PUTATIVE (AFU_ORTHOLOGUE AFUA_5G02350)-RELATED"/>
    <property type="match status" value="1"/>
</dbReference>
<accession>A0ABX2PLM9</accession>
<dbReference type="PROSITE" id="PS50263">
    <property type="entry name" value="CN_HYDROLASE"/>
    <property type="match status" value="1"/>
</dbReference>
<evidence type="ECO:0000259" key="3">
    <source>
        <dbReference type="PROSITE" id="PS50263"/>
    </source>
</evidence>
<dbReference type="InterPro" id="IPR003010">
    <property type="entry name" value="C-N_Hydrolase"/>
</dbReference>
<dbReference type="InterPro" id="IPR001110">
    <property type="entry name" value="UPF0012_CS"/>
</dbReference>
<evidence type="ECO:0000256" key="2">
    <source>
        <dbReference type="ARBA" id="ARBA00022801"/>
    </source>
</evidence>
<comment type="caution">
    <text evidence="4">The sequence shown here is derived from an EMBL/GenBank/DDBJ whole genome shotgun (WGS) entry which is preliminary data.</text>
</comment>
<gene>
    <name evidence="4" type="ORF">HW561_04335</name>
</gene>
<feature type="domain" description="CN hydrolase" evidence="3">
    <location>
        <begin position="5"/>
        <end position="240"/>
    </location>
</feature>
<evidence type="ECO:0000256" key="1">
    <source>
        <dbReference type="ARBA" id="ARBA00010613"/>
    </source>
</evidence>
<evidence type="ECO:0000313" key="4">
    <source>
        <dbReference type="EMBL" id="NVO55017.1"/>
    </source>
</evidence>
<dbReference type="Proteomes" id="UP000630805">
    <property type="component" value="Unassembled WGS sequence"/>
</dbReference>
<dbReference type="SUPFAM" id="SSF56317">
    <property type="entry name" value="Carbon-nitrogen hydrolase"/>
    <property type="match status" value="1"/>
</dbReference>
<dbReference type="Pfam" id="PF00795">
    <property type="entry name" value="CN_hydrolase"/>
    <property type="match status" value="1"/>
</dbReference>
<name>A0ABX2PLM9_9RHOB</name>